<protein>
    <submittedName>
        <fullName evidence="1">Uncharacterized protein</fullName>
    </submittedName>
</protein>
<organism evidence="1">
    <name type="scientific">Cyprideis torosa</name>
    <dbReference type="NCBI Taxonomy" id="163714"/>
    <lineage>
        <taxon>Eukaryota</taxon>
        <taxon>Metazoa</taxon>
        <taxon>Ecdysozoa</taxon>
        <taxon>Arthropoda</taxon>
        <taxon>Crustacea</taxon>
        <taxon>Oligostraca</taxon>
        <taxon>Ostracoda</taxon>
        <taxon>Podocopa</taxon>
        <taxon>Podocopida</taxon>
        <taxon>Cytherocopina</taxon>
        <taxon>Cytheroidea</taxon>
        <taxon>Cytherideidae</taxon>
        <taxon>Cyprideis</taxon>
    </lineage>
</organism>
<proteinExistence type="predicted"/>
<evidence type="ECO:0000313" key="1">
    <source>
        <dbReference type="EMBL" id="CAD7239120.1"/>
    </source>
</evidence>
<accession>A0A7R8WXT7</accession>
<dbReference type="EMBL" id="OB716228">
    <property type="protein sequence ID" value="CAD7239120.1"/>
    <property type="molecule type" value="Genomic_DNA"/>
</dbReference>
<reference evidence="1" key="1">
    <citation type="submission" date="2020-11" db="EMBL/GenBank/DDBJ databases">
        <authorList>
            <person name="Tran Van P."/>
        </authorList>
    </citation>
    <scope>NUCLEOTIDE SEQUENCE</scope>
</reference>
<dbReference type="AlphaFoldDB" id="A0A7R8WXT7"/>
<feature type="non-terminal residue" evidence="1">
    <location>
        <position position="1"/>
    </location>
</feature>
<gene>
    <name evidence="1" type="ORF">CTOB1V02_LOCUS16935</name>
</gene>
<name>A0A7R8WXT7_9CRUS</name>
<sequence length="110" mass="12234">MLFFLGPTLDELPEAMAEAHIPSVPRAAMELLKVSPGGGRRSLLYDEGPVEESRTLTRQKDGMYSQARWNNCRFMQAGLLSEASQSVFRTPPEVHLRTRPLPLGVPAVTR</sequence>